<dbReference type="InterPro" id="IPR029017">
    <property type="entry name" value="Enolase-like_N"/>
</dbReference>
<proteinExistence type="inferred from homology"/>
<dbReference type="AlphaFoldDB" id="A0A6J4JRJ3"/>
<dbReference type="Pfam" id="PF13378">
    <property type="entry name" value="MR_MLE_C"/>
    <property type="match status" value="1"/>
</dbReference>
<dbReference type="SUPFAM" id="SSF54826">
    <property type="entry name" value="Enolase N-terminal domain-like"/>
    <property type="match status" value="1"/>
</dbReference>
<comment type="similarity">
    <text evidence="1">Belongs to the mandelate racemase/muconate lactonizing enzyme family.</text>
</comment>
<protein>
    <recommendedName>
        <fullName evidence="3">Mandelate racemase/muconate lactonizing enzyme C-terminal domain-containing protein</fullName>
    </recommendedName>
</protein>
<dbReference type="GO" id="GO:0046872">
    <property type="term" value="F:metal ion binding"/>
    <property type="evidence" value="ECO:0007669"/>
    <property type="project" value="UniProtKB-KW"/>
</dbReference>
<dbReference type="PANTHER" id="PTHR48080:SF3">
    <property type="entry name" value="ENOLASE SUPERFAMILY MEMBER DDB_G0284701"/>
    <property type="match status" value="1"/>
</dbReference>
<dbReference type="InterPro" id="IPR013341">
    <property type="entry name" value="Mandelate_racemase_N_dom"/>
</dbReference>
<feature type="domain" description="Mandelate racemase/muconate lactonizing enzyme C-terminal" evidence="3">
    <location>
        <begin position="164"/>
        <end position="261"/>
    </location>
</feature>
<dbReference type="Gene3D" id="3.30.390.10">
    <property type="entry name" value="Enolase-like, N-terminal domain"/>
    <property type="match status" value="1"/>
</dbReference>
<gene>
    <name evidence="4" type="ORF">AVDCRST_MAG77-4253</name>
</gene>
<evidence type="ECO:0000256" key="1">
    <source>
        <dbReference type="ARBA" id="ARBA00008031"/>
    </source>
</evidence>
<dbReference type="InterPro" id="IPR013342">
    <property type="entry name" value="Mandelate_racemase_C"/>
</dbReference>
<dbReference type="InterPro" id="IPR036849">
    <property type="entry name" value="Enolase-like_C_sf"/>
</dbReference>
<dbReference type="PANTHER" id="PTHR48080">
    <property type="entry name" value="D-GALACTONATE DEHYDRATASE-RELATED"/>
    <property type="match status" value="1"/>
</dbReference>
<dbReference type="SUPFAM" id="SSF51604">
    <property type="entry name" value="Enolase C-terminal domain-like"/>
    <property type="match status" value="1"/>
</dbReference>
<dbReference type="SMART" id="SM00922">
    <property type="entry name" value="MR_MLE"/>
    <property type="match status" value="1"/>
</dbReference>
<dbReference type="Gene3D" id="3.20.20.120">
    <property type="entry name" value="Enolase-like C-terminal domain"/>
    <property type="match status" value="1"/>
</dbReference>
<accession>A0A6J4JRJ3</accession>
<dbReference type="Pfam" id="PF02746">
    <property type="entry name" value="MR_MLE_N"/>
    <property type="match status" value="1"/>
</dbReference>
<keyword evidence="2" id="KW-0479">Metal-binding</keyword>
<dbReference type="EMBL" id="CADCTC010000225">
    <property type="protein sequence ID" value="CAA9285618.1"/>
    <property type="molecule type" value="Genomic_DNA"/>
</dbReference>
<dbReference type="InterPro" id="IPR034593">
    <property type="entry name" value="DgoD-like"/>
</dbReference>
<evidence type="ECO:0000256" key="2">
    <source>
        <dbReference type="ARBA" id="ARBA00022723"/>
    </source>
</evidence>
<organism evidence="4">
    <name type="scientific">uncultured Chloroflexota bacterium</name>
    <dbReference type="NCBI Taxonomy" id="166587"/>
    <lineage>
        <taxon>Bacteria</taxon>
        <taxon>Bacillati</taxon>
        <taxon>Chloroflexota</taxon>
        <taxon>environmental samples</taxon>
    </lineage>
</organism>
<sequence length="387" mass="41417">MGNDAPAQPRDLIITAVETRFVRVPLAFGYSSGKSVVGGRPMGPGAGQYTGSVILLLRTDSGLTGIGDIIVKGGDPRAGQAAQLYVEAFLAKSLVGQSAFDVDRIMSRLWGITTHDSTVYAAGIDLALHDLMGKALGVPLYKLLGGRSRASVPLTWNVPATRDVDLMVDQARDAVERGFRHVVKVKTGTPWDVEALTAIQAAIGPDVPLRPDDNGAFLAGDSIKRFGTARQRGVQFECLEQPAPNEDLPGLRRVADALGERVMYHVGYVRLSVAHEIIRHRWCDVVSVPVFRHGLRQAAQLVRAFELVGIGCAMGSGLESSIGATAAVHAATALENYCYPIDTLGPHWFAEDILTDTSHFGAGYASAPEGPGLGIELDWDQVEKLSR</sequence>
<evidence type="ECO:0000313" key="4">
    <source>
        <dbReference type="EMBL" id="CAA9285618.1"/>
    </source>
</evidence>
<dbReference type="InterPro" id="IPR029065">
    <property type="entry name" value="Enolase_C-like"/>
</dbReference>
<name>A0A6J4JRJ3_9CHLR</name>
<reference evidence="4" key="1">
    <citation type="submission" date="2020-02" db="EMBL/GenBank/DDBJ databases">
        <authorList>
            <person name="Meier V. D."/>
        </authorList>
    </citation>
    <scope>NUCLEOTIDE SEQUENCE</scope>
    <source>
        <strain evidence="4">AVDCRST_MAG77</strain>
    </source>
</reference>
<evidence type="ECO:0000259" key="3">
    <source>
        <dbReference type="SMART" id="SM00922"/>
    </source>
</evidence>